<evidence type="ECO:0000256" key="1">
    <source>
        <dbReference type="SAM" id="Phobius"/>
    </source>
</evidence>
<feature type="transmembrane region" description="Helical" evidence="1">
    <location>
        <begin position="92"/>
        <end position="111"/>
    </location>
</feature>
<feature type="transmembrane region" description="Helical" evidence="1">
    <location>
        <begin position="29"/>
        <end position="45"/>
    </location>
</feature>
<dbReference type="AlphaFoldDB" id="A0A2M7G849"/>
<dbReference type="SUPFAM" id="SSF103473">
    <property type="entry name" value="MFS general substrate transporter"/>
    <property type="match status" value="1"/>
</dbReference>
<proteinExistence type="predicted"/>
<feature type="transmembrane region" description="Helical" evidence="1">
    <location>
        <begin position="61"/>
        <end position="80"/>
    </location>
</feature>
<dbReference type="Proteomes" id="UP000231019">
    <property type="component" value="Unassembled WGS sequence"/>
</dbReference>
<evidence type="ECO:0000313" key="3">
    <source>
        <dbReference type="Proteomes" id="UP000231019"/>
    </source>
</evidence>
<evidence type="ECO:0000313" key="2">
    <source>
        <dbReference type="EMBL" id="PIW18254.1"/>
    </source>
</evidence>
<feature type="transmembrane region" description="Helical" evidence="1">
    <location>
        <begin position="117"/>
        <end position="141"/>
    </location>
</feature>
<name>A0A2M7G849_9BACT</name>
<reference evidence="2 3" key="1">
    <citation type="submission" date="2017-09" db="EMBL/GenBank/DDBJ databases">
        <title>Depth-based differentiation of microbial function through sediment-hosted aquifers and enrichment of novel symbionts in the deep terrestrial subsurface.</title>
        <authorList>
            <person name="Probst A.J."/>
            <person name="Ladd B."/>
            <person name="Jarett J.K."/>
            <person name="Geller-Mcgrath D.E."/>
            <person name="Sieber C.M."/>
            <person name="Emerson J.B."/>
            <person name="Anantharaman K."/>
            <person name="Thomas B.C."/>
            <person name="Malmstrom R."/>
            <person name="Stieglmeier M."/>
            <person name="Klingl A."/>
            <person name="Woyke T."/>
            <person name="Ryan C.M."/>
            <person name="Banfield J.F."/>
        </authorList>
    </citation>
    <scope>NUCLEOTIDE SEQUENCE [LARGE SCALE GENOMIC DNA]</scope>
    <source>
        <strain evidence="2">CG17_big_fil_post_rev_8_21_14_2_50_48_46</strain>
    </source>
</reference>
<accession>A0A2M7G849</accession>
<feature type="transmembrane region" description="Helical" evidence="1">
    <location>
        <begin position="481"/>
        <end position="501"/>
    </location>
</feature>
<dbReference type="PANTHER" id="PTHR43596:SF1">
    <property type="entry name" value="ADP,ATP CARRIER PROTEIN"/>
    <property type="match status" value="1"/>
</dbReference>
<gene>
    <name evidence="2" type="ORF">COW36_05660</name>
</gene>
<dbReference type="EMBL" id="PFFQ01000013">
    <property type="protein sequence ID" value="PIW18254.1"/>
    <property type="molecule type" value="Genomic_DNA"/>
</dbReference>
<feature type="transmembrane region" description="Helical" evidence="1">
    <location>
        <begin position="381"/>
        <end position="401"/>
    </location>
</feature>
<keyword evidence="1" id="KW-0472">Membrane</keyword>
<dbReference type="Gene3D" id="1.20.1250.20">
    <property type="entry name" value="MFS general substrate transporter like domains"/>
    <property type="match status" value="1"/>
</dbReference>
<comment type="caution">
    <text evidence="2">The sequence shown here is derived from an EMBL/GenBank/DDBJ whole genome shotgun (WGS) entry which is preliminary data.</text>
</comment>
<protein>
    <recommendedName>
        <fullName evidence="4">ADP,ATP carrier protein</fullName>
    </recommendedName>
</protein>
<feature type="transmembrane region" description="Helical" evidence="1">
    <location>
        <begin position="153"/>
        <end position="171"/>
    </location>
</feature>
<keyword evidence="1" id="KW-1133">Transmembrane helix</keyword>
<organism evidence="2 3">
    <name type="scientific">bacterium (Candidatus Blackallbacteria) CG17_big_fil_post_rev_8_21_14_2_50_48_46</name>
    <dbReference type="NCBI Taxonomy" id="2014261"/>
    <lineage>
        <taxon>Bacteria</taxon>
        <taxon>Candidatus Blackallbacteria</taxon>
    </lineage>
</organism>
<dbReference type="InterPro" id="IPR036259">
    <property type="entry name" value="MFS_trans_sf"/>
</dbReference>
<sequence>MQAAIQEPLFQRIFTLLTGARSGERAKSLFSFAALFFLLASYYLVKPLRSSQFLKEFDPNLMPVFFLLIALLSFGLTKAFNFFYDRINTYRLIGYTFALMMGLKICFLLSLPKGGKLASLLFYLWAAVYFLLCNAVLWGCINSLYHSESAERCFGFVSIGAAAGGIIGSMVSEWLASSSYTGYSLFISALLMGLSLLFMYRAINVSETASESKKEKKVPSKSPFWTDVLHLWQHRYIRAIATMVFALAVLNTVLEFQGLKLIDSQLSQQQYLVDFQELNQALNRVQKLPGQSLNPEGYQFIRELKHSSDSDKLKTVSAFLKQENVKLSAQKILSDQKNFQNNLESRTRELLSKIYKNQGFIGVFLLFVAARPLYKWIGLRWVMLLLPILFGTVCLAMFFPIELLTLEWMLTSTYALNYSLYRTSKELLYTQTDNEARFKLKPLIEGPIMRLGDVTASVLKLSLMGIMVLFLGQPEARMDQVYLLCALIILVYWLYEAWFVGGRYESLRKASEGPAAESQAETA</sequence>
<feature type="transmembrane region" description="Helical" evidence="1">
    <location>
        <begin position="183"/>
        <end position="203"/>
    </location>
</feature>
<keyword evidence="1" id="KW-0812">Transmembrane</keyword>
<evidence type="ECO:0008006" key="4">
    <source>
        <dbReference type="Google" id="ProtNLM"/>
    </source>
</evidence>
<dbReference type="PANTHER" id="PTHR43596">
    <property type="entry name" value="ADP,ATP CARRIER PROTEIN"/>
    <property type="match status" value="1"/>
</dbReference>